<evidence type="ECO:0000313" key="12">
    <source>
        <dbReference type="EMBL" id="EGU32658.1"/>
    </source>
</evidence>
<dbReference type="Proteomes" id="UP000004605">
    <property type="component" value="Unassembled WGS sequence"/>
</dbReference>
<evidence type="ECO:0000259" key="11">
    <source>
        <dbReference type="PROSITE" id="PS50879"/>
    </source>
</evidence>
<dbReference type="PIRSF" id="PIRSF036852">
    <property type="entry name" value="Ribonuclease_H1_euk"/>
    <property type="match status" value="1"/>
</dbReference>
<keyword evidence="13" id="KW-1185">Reference proteome</keyword>
<sequence>MLTSVLARLGYFYVSLLREIKTLATKYYVVWKGRETGIFTTWAQCQAQVDKFAGARFKSFPTLAEAEAAFGGKASASISRPAGKGFKSTASKVAKKPKAAPLSQQQITEMLFDIKIFTDGACEPNPGEAGTGLAIYQDNQLSELWYGLYQGMGTNNTAELNGLYQAFLMAQQKSEQGLSVAIYCDSMYSIQCITQWAAGWEKKGWVKQGGEIKNLELIQQMYALYKQIKSKMTIYHVNGHVGIEGNELADRMSIIAIESQEAALSLYRESSNIEEILASRRG</sequence>
<dbReference type="PANTHER" id="PTHR10642:SF26">
    <property type="entry name" value="RIBONUCLEASE H1"/>
    <property type="match status" value="1"/>
</dbReference>
<dbReference type="InterPro" id="IPR002156">
    <property type="entry name" value="RNaseH_domain"/>
</dbReference>
<reference evidence="12 13" key="1">
    <citation type="journal article" date="2012" name="Int. J. Syst. Evol. Microbiol.">
        <title>Vibrio caribbeanicus sp. nov., isolated from the marine sponge Scleritoderma cyanea.</title>
        <authorList>
            <person name="Hoffmann M."/>
            <person name="Monday S.R."/>
            <person name="Allard M.W."/>
            <person name="Strain E.A."/>
            <person name="Whittaker P."/>
            <person name="Naum M."/>
            <person name="McCarthy P.J."/>
            <person name="Lopez J.V."/>
            <person name="Fischer M."/>
            <person name="Brown E.W."/>
        </authorList>
    </citation>
    <scope>NUCLEOTIDE SEQUENCE [LARGE SCALE GENOMIC DNA]</scope>
    <source>
        <strain evidence="12 13">ATCC 700023</strain>
    </source>
</reference>
<dbReference type="Gene3D" id="3.40.970.10">
    <property type="entry name" value="Ribonuclease H1, N-terminal domain"/>
    <property type="match status" value="1"/>
</dbReference>
<name>F9S6K1_9VIBR</name>
<dbReference type="Gene3D" id="3.30.420.10">
    <property type="entry name" value="Ribonuclease H-like superfamily/Ribonuclease H"/>
    <property type="match status" value="1"/>
</dbReference>
<dbReference type="SUPFAM" id="SSF55658">
    <property type="entry name" value="L9 N-domain-like"/>
    <property type="match status" value="1"/>
</dbReference>
<keyword evidence="6" id="KW-0540">Nuclease</keyword>
<protein>
    <recommendedName>
        <fullName evidence="5">ribonuclease H</fullName>
        <ecNumber evidence="5">3.1.26.4</ecNumber>
    </recommendedName>
</protein>
<comment type="cofactor">
    <cofactor evidence="2">
        <name>Mg(2+)</name>
        <dbReference type="ChEBI" id="CHEBI:18420"/>
    </cofactor>
</comment>
<dbReference type="InterPro" id="IPR017067">
    <property type="entry name" value="RNase_H1_euk"/>
</dbReference>
<dbReference type="EMBL" id="AFWF01000270">
    <property type="protein sequence ID" value="EGU32658.1"/>
    <property type="molecule type" value="Genomic_DNA"/>
</dbReference>
<dbReference type="InterPro" id="IPR011320">
    <property type="entry name" value="RNase_H1_N"/>
</dbReference>
<organism evidence="12 13">
    <name type="scientific">Vibrio ichthyoenteri ATCC 700023</name>
    <dbReference type="NCBI Taxonomy" id="870968"/>
    <lineage>
        <taxon>Bacteria</taxon>
        <taxon>Pseudomonadati</taxon>
        <taxon>Pseudomonadota</taxon>
        <taxon>Gammaproteobacteria</taxon>
        <taxon>Vibrionales</taxon>
        <taxon>Vibrionaceae</taxon>
        <taxon>Vibrio</taxon>
    </lineage>
</organism>
<dbReference type="AlphaFoldDB" id="F9S6K1"/>
<keyword evidence="7" id="KW-0479">Metal-binding</keyword>
<evidence type="ECO:0000256" key="4">
    <source>
        <dbReference type="ARBA" id="ARBA00011245"/>
    </source>
</evidence>
<evidence type="ECO:0000256" key="6">
    <source>
        <dbReference type="ARBA" id="ARBA00022722"/>
    </source>
</evidence>
<evidence type="ECO:0000256" key="3">
    <source>
        <dbReference type="ARBA" id="ARBA00005300"/>
    </source>
</evidence>
<keyword evidence="8" id="KW-0255">Endonuclease</keyword>
<dbReference type="GO" id="GO:0043137">
    <property type="term" value="P:DNA replication, removal of RNA primer"/>
    <property type="evidence" value="ECO:0007669"/>
    <property type="project" value="TreeGrafter"/>
</dbReference>
<evidence type="ECO:0000256" key="1">
    <source>
        <dbReference type="ARBA" id="ARBA00000077"/>
    </source>
</evidence>
<feature type="domain" description="RNase H type-1" evidence="11">
    <location>
        <begin position="110"/>
        <end position="258"/>
    </location>
</feature>
<keyword evidence="10" id="KW-0460">Magnesium</keyword>
<comment type="caution">
    <text evidence="12">The sequence shown here is derived from an EMBL/GenBank/DDBJ whole genome shotgun (WGS) entry which is preliminary data.</text>
</comment>
<keyword evidence="9" id="KW-0378">Hydrolase</keyword>
<dbReference type="GO" id="GO:0000287">
    <property type="term" value="F:magnesium ion binding"/>
    <property type="evidence" value="ECO:0007669"/>
    <property type="project" value="InterPro"/>
</dbReference>
<comment type="catalytic activity">
    <reaction evidence="1">
        <text>Endonucleolytic cleavage to 5'-phosphomonoester.</text>
        <dbReference type="EC" id="3.1.26.4"/>
    </reaction>
</comment>
<evidence type="ECO:0000256" key="2">
    <source>
        <dbReference type="ARBA" id="ARBA00001946"/>
    </source>
</evidence>
<dbReference type="InterPro" id="IPR009027">
    <property type="entry name" value="Ribosomal_bL9/RNase_H1_N"/>
</dbReference>
<dbReference type="InterPro" id="IPR012337">
    <property type="entry name" value="RNaseH-like_sf"/>
</dbReference>
<comment type="subunit">
    <text evidence="4">Monomer.</text>
</comment>
<dbReference type="SUPFAM" id="SSF53098">
    <property type="entry name" value="Ribonuclease H-like"/>
    <property type="match status" value="1"/>
</dbReference>
<proteinExistence type="inferred from homology"/>
<dbReference type="Pfam" id="PF00075">
    <property type="entry name" value="RNase_H"/>
    <property type="match status" value="1"/>
</dbReference>
<dbReference type="FunFam" id="3.40.970.10:FF:000001">
    <property type="entry name" value="Ribonuclease H1"/>
    <property type="match status" value="1"/>
</dbReference>
<dbReference type="InterPro" id="IPR022892">
    <property type="entry name" value="RNaseHI"/>
</dbReference>
<dbReference type="PROSITE" id="PS50879">
    <property type="entry name" value="RNASE_H_1"/>
    <property type="match status" value="1"/>
</dbReference>
<evidence type="ECO:0000256" key="7">
    <source>
        <dbReference type="ARBA" id="ARBA00022723"/>
    </source>
</evidence>
<dbReference type="InterPro" id="IPR050092">
    <property type="entry name" value="RNase_H"/>
</dbReference>
<dbReference type="PANTHER" id="PTHR10642">
    <property type="entry name" value="RIBONUCLEASE H1"/>
    <property type="match status" value="1"/>
</dbReference>
<comment type="similarity">
    <text evidence="3">Belongs to the RNase H family.</text>
</comment>
<evidence type="ECO:0000256" key="5">
    <source>
        <dbReference type="ARBA" id="ARBA00012180"/>
    </source>
</evidence>
<dbReference type="GO" id="GO:0004523">
    <property type="term" value="F:RNA-DNA hybrid ribonuclease activity"/>
    <property type="evidence" value="ECO:0007669"/>
    <property type="project" value="UniProtKB-EC"/>
</dbReference>
<evidence type="ECO:0000256" key="8">
    <source>
        <dbReference type="ARBA" id="ARBA00022759"/>
    </source>
</evidence>
<evidence type="ECO:0000256" key="9">
    <source>
        <dbReference type="ARBA" id="ARBA00022801"/>
    </source>
</evidence>
<gene>
    <name evidence="12" type="ORF">VII00023_06447</name>
</gene>
<evidence type="ECO:0000313" key="13">
    <source>
        <dbReference type="Proteomes" id="UP000004605"/>
    </source>
</evidence>
<evidence type="ECO:0000256" key="10">
    <source>
        <dbReference type="ARBA" id="ARBA00022842"/>
    </source>
</evidence>
<dbReference type="InterPro" id="IPR036397">
    <property type="entry name" value="RNaseH_sf"/>
</dbReference>
<dbReference type="EC" id="3.1.26.4" evidence="5"/>
<dbReference type="InterPro" id="IPR037056">
    <property type="entry name" value="RNase_H1_N_sf"/>
</dbReference>
<dbReference type="CDD" id="cd09278">
    <property type="entry name" value="RNase_HI_prokaryote_like"/>
    <property type="match status" value="1"/>
</dbReference>
<accession>F9S6K1</accession>
<dbReference type="Pfam" id="PF01693">
    <property type="entry name" value="Cauli_VI"/>
    <property type="match status" value="1"/>
</dbReference>
<dbReference type="GO" id="GO:0003676">
    <property type="term" value="F:nucleic acid binding"/>
    <property type="evidence" value="ECO:0007669"/>
    <property type="project" value="InterPro"/>
</dbReference>